<dbReference type="GO" id="GO:0005737">
    <property type="term" value="C:cytoplasm"/>
    <property type="evidence" value="ECO:0007669"/>
    <property type="project" value="TreeGrafter"/>
</dbReference>
<protein>
    <recommendedName>
        <fullName evidence="6">Poly [ADP-ribose] polymerase</fullName>
        <shortName evidence="6">PARP</shortName>
        <ecNumber evidence="6">2.4.2.-</ecNumber>
    </recommendedName>
</protein>
<dbReference type="GO" id="GO:0003714">
    <property type="term" value="F:transcription corepressor activity"/>
    <property type="evidence" value="ECO:0007669"/>
    <property type="project" value="TreeGrafter"/>
</dbReference>
<evidence type="ECO:0000313" key="8">
    <source>
        <dbReference type="EMBL" id="CAF1558150.1"/>
    </source>
</evidence>
<keyword evidence="2 6" id="KW-0328">Glycosyltransferase</keyword>
<dbReference type="AlphaFoldDB" id="A0A815XJA1"/>
<dbReference type="GO" id="GO:0005634">
    <property type="term" value="C:nucleus"/>
    <property type="evidence" value="ECO:0007669"/>
    <property type="project" value="UniProtKB-SubCell"/>
</dbReference>
<evidence type="ECO:0000256" key="4">
    <source>
        <dbReference type="ARBA" id="ARBA00023027"/>
    </source>
</evidence>
<comment type="caution">
    <text evidence="8">The sequence shown here is derived from an EMBL/GenBank/DDBJ whole genome shotgun (WGS) entry which is preliminary data.</text>
</comment>
<dbReference type="Gene3D" id="3.90.228.10">
    <property type="match status" value="1"/>
</dbReference>
<evidence type="ECO:0000256" key="3">
    <source>
        <dbReference type="ARBA" id="ARBA00022679"/>
    </source>
</evidence>
<feature type="domain" description="PARP catalytic" evidence="7">
    <location>
        <begin position="1"/>
        <end position="81"/>
    </location>
</feature>
<dbReference type="InterPro" id="IPR012317">
    <property type="entry name" value="Poly(ADP-ribose)pol_cat_dom"/>
</dbReference>
<dbReference type="SUPFAM" id="SSF56399">
    <property type="entry name" value="ADP-ribosylation"/>
    <property type="match status" value="1"/>
</dbReference>
<accession>A0A815XJA1</accession>
<organism evidence="8 9">
    <name type="scientific">Rotaria sordida</name>
    <dbReference type="NCBI Taxonomy" id="392033"/>
    <lineage>
        <taxon>Eukaryota</taxon>
        <taxon>Metazoa</taxon>
        <taxon>Spiralia</taxon>
        <taxon>Gnathifera</taxon>
        <taxon>Rotifera</taxon>
        <taxon>Eurotatoria</taxon>
        <taxon>Bdelloidea</taxon>
        <taxon>Philodinida</taxon>
        <taxon>Philodinidae</taxon>
        <taxon>Rotaria</taxon>
    </lineage>
</organism>
<dbReference type="Pfam" id="PF00644">
    <property type="entry name" value="PARP"/>
    <property type="match status" value="1"/>
</dbReference>
<dbReference type="GO" id="GO:0003950">
    <property type="term" value="F:NAD+ poly-ADP-ribosyltransferase activity"/>
    <property type="evidence" value="ECO:0007669"/>
    <property type="project" value="UniProtKB-UniRule"/>
</dbReference>
<evidence type="ECO:0000256" key="5">
    <source>
        <dbReference type="ARBA" id="ARBA00023242"/>
    </source>
</evidence>
<comment type="subcellular location">
    <subcellularLocation>
        <location evidence="1">Nucleus</location>
    </subcellularLocation>
</comment>
<keyword evidence="3 6" id="KW-0808">Transferase</keyword>
<evidence type="ECO:0000256" key="1">
    <source>
        <dbReference type="ARBA" id="ARBA00004123"/>
    </source>
</evidence>
<dbReference type="InterPro" id="IPR052056">
    <property type="entry name" value="Mono-ARTD/PARP"/>
</dbReference>
<evidence type="ECO:0000256" key="2">
    <source>
        <dbReference type="ARBA" id="ARBA00022676"/>
    </source>
</evidence>
<evidence type="ECO:0000256" key="6">
    <source>
        <dbReference type="RuleBase" id="RU362114"/>
    </source>
</evidence>
<name>A0A815XJA1_9BILA</name>
<dbReference type="PROSITE" id="PS51059">
    <property type="entry name" value="PARP_CATALYTIC"/>
    <property type="match status" value="1"/>
</dbReference>
<dbReference type="PANTHER" id="PTHR14453">
    <property type="entry name" value="PARP/ZINC FINGER CCCH TYPE DOMAIN CONTAINING PROTEIN"/>
    <property type="match status" value="1"/>
</dbReference>
<dbReference type="EC" id="2.4.2.-" evidence="6"/>
<keyword evidence="4 6" id="KW-0520">NAD</keyword>
<proteinExistence type="predicted"/>
<reference evidence="8" key="1">
    <citation type="submission" date="2021-02" db="EMBL/GenBank/DDBJ databases">
        <authorList>
            <person name="Nowell W R."/>
        </authorList>
    </citation>
    <scope>NUCLEOTIDE SEQUENCE</scope>
</reference>
<feature type="non-terminal residue" evidence="8">
    <location>
        <position position="1"/>
    </location>
</feature>
<gene>
    <name evidence="8" type="ORF">SEV965_LOCUS39026</name>
</gene>
<dbReference type="EMBL" id="CAJNOU010011638">
    <property type="protein sequence ID" value="CAF1558150.1"/>
    <property type="molecule type" value="Genomic_DNA"/>
</dbReference>
<dbReference type="Proteomes" id="UP000663889">
    <property type="component" value="Unassembled WGS sequence"/>
</dbReference>
<dbReference type="PANTHER" id="PTHR14453:SF67">
    <property type="entry name" value="POLY [ADP-RIBOSE] POLYMERASE"/>
    <property type="match status" value="1"/>
</dbReference>
<evidence type="ECO:0000259" key="7">
    <source>
        <dbReference type="PROSITE" id="PS51059"/>
    </source>
</evidence>
<sequence length="81" mass="9020">VVYGVGVYFSSDATYSHRYATPNGRGERNMFLARVLVGKMAPGNSSMKTPPDGYASTTDNKHIFVTYHDAQAYAEYLITYK</sequence>
<dbReference type="GO" id="GO:0010629">
    <property type="term" value="P:negative regulation of gene expression"/>
    <property type="evidence" value="ECO:0007669"/>
    <property type="project" value="TreeGrafter"/>
</dbReference>
<keyword evidence="5" id="KW-0539">Nucleus</keyword>
<evidence type="ECO:0000313" key="9">
    <source>
        <dbReference type="Proteomes" id="UP000663889"/>
    </source>
</evidence>